<dbReference type="PROSITE" id="PS50932">
    <property type="entry name" value="HTH_LACI_2"/>
    <property type="match status" value="1"/>
</dbReference>
<evidence type="ECO:0000256" key="2">
    <source>
        <dbReference type="ARBA" id="ARBA00023125"/>
    </source>
</evidence>
<reference evidence="5" key="1">
    <citation type="submission" date="2022-11" db="EMBL/GenBank/DDBJ databases">
        <title>Genomic repertoires linked with pathogenic potency of arthritogenic Prevotella copri isolated from the gut of rheumatoid arthritis patients.</title>
        <authorList>
            <person name="Nii T."/>
            <person name="Maeda Y."/>
            <person name="Motooka D."/>
            <person name="Naito M."/>
            <person name="Matsumoto Y."/>
            <person name="Ogawa T."/>
            <person name="Oguro-Igashira E."/>
            <person name="Kishikawa T."/>
            <person name="Yamashita M."/>
            <person name="Koizumi S."/>
            <person name="Kurakawa T."/>
            <person name="Okumura R."/>
            <person name="Kayama H."/>
            <person name="Murakami M."/>
            <person name="Sakaguchi T."/>
            <person name="Das B."/>
            <person name="Nakamura S."/>
            <person name="Okada Y."/>
            <person name="Kumanogoh A."/>
            <person name="Takeda K."/>
        </authorList>
    </citation>
    <scope>NUCLEOTIDE SEQUENCE</scope>
    <source>
        <strain evidence="5">F3-75</strain>
    </source>
</reference>
<dbReference type="CDD" id="cd06267">
    <property type="entry name" value="PBP1_LacI_sugar_binding-like"/>
    <property type="match status" value="1"/>
</dbReference>
<feature type="domain" description="HTH lacI-type" evidence="4">
    <location>
        <begin position="6"/>
        <end position="60"/>
    </location>
</feature>
<dbReference type="Pfam" id="PF13377">
    <property type="entry name" value="Peripla_BP_3"/>
    <property type="match status" value="1"/>
</dbReference>
<evidence type="ECO:0000313" key="5">
    <source>
        <dbReference type="EMBL" id="MCW4126749.1"/>
    </source>
</evidence>
<dbReference type="Proteomes" id="UP001209344">
    <property type="component" value="Unassembled WGS sequence"/>
</dbReference>
<name>A0AAP3B931_9BACT</name>
<comment type="caution">
    <text evidence="5">The sequence shown here is derived from an EMBL/GenBank/DDBJ whole genome shotgun (WGS) entry which is preliminary data.</text>
</comment>
<protein>
    <submittedName>
        <fullName evidence="5">LacI family transcriptional regulator</fullName>
    </submittedName>
</protein>
<dbReference type="InterPro" id="IPR046335">
    <property type="entry name" value="LacI/GalR-like_sensor"/>
</dbReference>
<dbReference type="AlphaFoldDB" id="A0AAP3B931"/>
<dbReference type="InterPro" id="IPR000843">
    <property type="entry name" value="HTH_LacI"/>
</dbReference>
<gene>
    <name evidence="5" type="ORF">ONT16_00395</name>
</gene>
<dbReference type="Gene3D" id="3.40.50.2300">
    <property type="match status" value="2"/>
</dbReference>
<keyword evidence="1" id="KW-0805">Transcription regulation</keyword>
<dbReference type="SUPFAM" id="SSF53822">
    <property type="entry name" value="Periplasmic binding protein-like I"/>
    <property type="match status" value="1"/>
</dbReference>
<dbReference type="RefSeq" id="WP_264965086.1">
    <property type="nucleotide sequence ID" value="NZ_JAPDVK010000001.1"/>
</dbReference>
<dbReference type="PANTHER" id="PTHR30146:SF109">
    <property type="entry name" value="HTH-TYPE TRANSCRIPTIONAL REGULATOR GALS"/>
    <property type="match status" value="1"/>
</dbReference>
<dbReference type="PANTHER" id="PTHR30146">
    <property type="entry name" value="LACI-RELATED TRANSCRIPTIONAL REPRESSOR"/>
    <property type="match status" value="1"/>
</dbReference>
<dbReference type="InterPro" id="IPR010982">
    <property type="entry name" value="Lambda_DNA-bd_dom_sf"/>
</dbReference>
<dbReference type="CDD" id="cd01392">
    <property type="entry name" value="HTH_LacI"/>
    <property type="match status" value="1"/>
</dbReference>
<dbReference type="InterPro" id="IPR028082">
    <property type="entry name" value="Peripla_BP_I"/>
</dbReference>
<dbReference type="Gene3D" id="1.10.260.40">
    <property type="entry name" value="lambda repressor-like DNA-binding domains"/>
    <property type="match status" value="1"/>
</dbReference>
<keyword evidence="2" id="KW-0238">DNA-binding</keyword>
<dbReference type="GO" id="GO:0003700">
    <property type="term" value="F:DNA-binding transcription factor activity"/>
    <property type="evidence" value="ECO:0007669"/>
    <property type="project" value="TreeGrafter"/>
</dbReference>
<evidence type="ECO:0000256" key="3">
    <source>
        <dbReference type="ARBA" id="ARBA00023163"/>
    </source>
</evidence>
<proteinExistence type="predicted"/>
<evidence type="ECO:0000259" key="4">
    <source>
        <dbReference type="PROSITE" id="PS50932"/>
    </source>
</evidence>
<accession>A0AAP3B931</accession>
<dbReference type="SUPFAM" id="SSF47413">
    <property type="entry name" value="lambda repressor-like DNA-binding domains"/>
    <property type="match status" value="1"/>
</dbReference>
<evidence type="ECO:0000313" key="6">
    <source>
        <dbReference type="Proteomes" id="UP001209344"/>
    </source>
</evidence>
<keyword evidence="3" id="KW-0804">Transcription</keyword>
<dbReference type="SMART" id="SM00354">
    <property type="entry name" value="HTH_LACI"/>
    <property type="match status" value="1"/>
</dbReference>
<dbReference type="EMBL" id="JAPDVK010000001">
    <property type="protein sequence ID" value="MCW4126749.1"/>
    <property type="molecule type" value="Genomic_DNA"/>
</dbReference>
<dbReference type="GO" id="GO:0000976">
    <property type="term" value="F:transcription cis-regulatory region binding"/>
    <property type="evidence" value="ECO:0007669"/>
    <property type="project" value="TreeGrafter"/>
</dbReference>
<organism evidence="5 6">
    <name type="scientific">Segatella copri</name>
    <dbReference type="NCBI Taxonomy" id="165179"/>
    <lineage>
        <taxon>Bacteria</taxon>
        <taxon>Pseudomonadati</taxon>
        <taxon>Bacteroidota</taxon>
        <taxon>Bacteroidia</taxon>
        <taxon>Bacteroidales</taxon>
        <taxon>Prevotellaceae</taxon>
        <taxon>Segatella</taxon>
    </lineage>
</organism>
<dbReference type="Pfam" id="PF00356">
    <property type="entry name" value="LacI"/>
    <property type="match status" value="1"/>
</dbReference>
<sequence length="341" mass="38174">MKQRRTSLKDLADKLGVSIATVSRALRNSHEVGEEMTQKVKQLAKELNYRPNPFAQSLRKEAPRVIGVIVPNLVTHYYAAVLDGIEDYASKLGYSVISADSHEDHEREAQALDNFLNMHVEGIIACLAQDTTDYSHFEQLHKMGVPLVFFARCCLEDKFSQVVENGDVAAQEATQHMIETGSRRVAFIGGPNHLDMVRRRKHGYLEALRENRIPIDRDLVVCDKIDFDVARNATLRLLEGENPPDAILAFNDIITYAAFDAIKSKGLRIPEDVAIIGFTDGDTAAFVTPRLSAIMDQAHVQGTKACQLLMKSINGDEKIYKEVVPMILKIRESSEKNLVKK</sequence>
<evidence type="ECO:0000256" key="1">
    <source>
        <dbReference type="ARBA" id="ARBA00023015"/>
    </source>
</evidence>